<name>A0A2C9CBZ8_KUEST</name>
<dbReference type="GO" id="GO:0016757">
    <property type="term" value="F:glycosyltransferase activity"/>
    <property type="evidence" value="ECO:0007669"/>
    <property type="project" value="UniProtKB-ARBA"/>
</dbReference>
<evidence type="ECO:0000313" key="1">
    <source>
        <dbReference type="EMBL" id="SOH03399.1"/>
    </source>
</evidence>
<gene>
    <name evidence="1" type="primary">rfaG_1</name>
    <name evidence="1" type="ORF">KSMBR1_0888</name>
</gene>
<dbReference type="AlphaFoldDB" id="A0A2C9CBZ8"/>
<dbReference type="SUPFAM" id="SSF53756">
    <property type="entry name" value="UDP-Glycosyltransferase/glycogen phosphorylase"/>
    <property type="match status" value="1"/>
</dbReference>
<organism evidence="1 2">
    <name type="scientific">Kuenenia stuttgartiensis</name>
    <dbReference type="NCBI Taxonomy" id="174633"/>
    <lineage>
        <taxon>Bacteria</taxon>
        <taxon>Pseudomonadati</taxon>
        <taxon>Planctomycetota</taxon>
        <taxon>Candidatus Brocadiia</taxon>
        <taxon>Candidatus Brocadiales</taxon>
        <taxon>Candidatus Brocadiaceae</taxon>
        <taxon>Candidatus Kuenenia</taxon>
    </lineage>
</organism>
<accession>A0A2C9CBZ8</accession>
<dbReference type="EMBL" id="LT934425">
    <property type="protein sequence ID" value="SOH03399.1"/>
    <property type="molecule type" value="Genomic_DNA"/>
</dbReference>
<dbReference type="Gene3D" id="3.40.50.2000">
    <property type="entry name" value="Glycogen Phosphorylase B"/>
    <property type="match status" value="2"/>
</dbReference>
<reference evidence="2" key="1">
    <citation type="submission" date="2017-10" db="EMBL/GenBank/DDBJ databases">
        <authorList>
            <person name="Frank J."/>
        </authorList>
    </citation>
    <scope>NUCLEOTIDE SEQUENCE [LARGE SCALE GENOMIC DNA]</scope>
</reference>
<dbReference type="Pfam" id="PF13439">
    <property type="entry name" value="Glyco_transf_4"/>
    <property type="match status" value="1"/>
</dbReference>
<dbReference type="OrthoDB" id="9775208at2"/>
<dbReference type="CDD" id="cd03807">
    <property type="entry name" value="GT4_WbnK-like"/>
    <property type="match status" value="1"/>
</dbReference>
<dbReference type="PANTHER" id="PTHR12526">
    <property type="entry name" value="GLYCOSYLTRANSFERASE"/>
    <property type="match status" value="1"/>
</dbReference>
<dbReference type="KEGG" id="kst:KSMBR1_0888"/>
<dbReference type="Proteomes" id="UP000221734">
    <property type="component" value="Chromosome Kuenenia_stuttgartiensis_MBR1"/>
</dbReference>
<sequence>MSKIGIVHIITGLNSGGAEAMLNKLLSRMDKEVFDLQVVSLTGRGTYGEKIESLGVKVYALCMKRGRFSIIGFCRLIKLLRDLKPDLLQGWMYHGNLAAQLASFFIKWQVPVLWNIRHSLYSFAYEKKGTAIVIKICRYLTGFPRRIVYNSKTSAEQHEYLGYRGDKRIIIPNGFDVNLFSPSIESGKAVRHELDVSSDTLLIGLIGRYHPMKDHTNFLQAASLLLKDYSNVHFLLAGTQVDGRNERLNQVINNLNISTNVHLLGERIDVPRLTAALDIASSSSYAEAFSNVIGEAMGCGVPCVVTDVGESSSIVGDTGLVVPPRDPVALANGWRKLIELGRDKRLALGMMARQRIIENFSLDAVVKKYEMLYKEVLGRS</sequence>
<protein>
    <submittedName>
        <fullName evidence="1">Uncharacterized protein</fullName>
    </submittedName>
</protein>
<evidence type="ECO:0000313" key="2">
    <source>
        <dbReference type="Proteomes" id="UP000221734"/>
    </source>
</evidence>
<keyword evidence="2" id="KW-1185">Reference proteome</keyword>
<dbReference type="InterPro" id="IPR028098">
    <property type="entry name" value="Glyco_trans_4-like_N"/>
</dbReference>
<proteinExistence type="predicted"/>
<dbReference type="RefSeq" id="WP_099324245.1">
    <property type="nucleotide sequence ID" value="NZ_LT934425.1"/>
</dbReference>
<dbReference type="Pfam" id="PF13692">
    <property type="entry name" value="Glyco_trans_1_4"/>
    <property type="match status" value="1"/>
</dbReference>